<gene>
    <name evidence="2" type="ORF">CONLIGDRAFT_79928</name>
</gene>
<evidence type="ECO:0000256" key="1">
    <source>
        <dbReference type="SAM" id="MobiDB-lite"/>
    </source>
</evidence>
<dbReference type="InParanoid" id="A0A1J7JBU4"/>
<keyword evidence="3" id="KW-1185">Reference proteome</keyword>
<sequence length="213" mass="23542">MPPRIGTREQKPRSRNCPQVAVHSEQAPTSQLATSPARRVTRIRALTASQQPRKQQTPQILHPGKANHRFAHQTGPLSPQPTRTCQQPTLRMTSATEKDLHLGDVQSEERTGRATSSGAAKSCKDGWEERGLMPSRRLGKRETLTLNLESWCQNLTVALPVWYIQHRGLGGAAEEKARETLTCQKLLVSEKKAMSNSAVVLPRPVNDASPIAH</sequence>
<proteinExistence type="predicted"/>
<feature type="region of interest" description="Disordered" evidence="1">
    <location>
        <begin position="1"/>
        <end position="59"/>
    </location>
</feature>
<dbReference type="AlphaFoldDB" id="A0A1J7JBU4"/>
<feature type="compositionally biased region" description="Basic and acidic residues" evidence="1">
    <location>
        <begin position="1"/>
        <end position="12"/>
    </location>
</feature>
<feature type="region of interest" description="Disordered" evidence="1">
    <location>
        <begin position="94"/>
        <end position="123"/>
    </location>
</feature>
<dbReference type="EMBL" id="KV875102">
    <property type="protein sequence ID" value="OIW25042.1"/>
    <property type="molecule type" value="Genomic_DNA"/>
</dbReference>
<evidence type="ECO:0000313" key="2">
    <source>
        <dbReference type="EMBL" id="OIW25042.1"/>
    </source>
</evidence>
<evidence type="ECO:0000313" key="3">
    <source>
        <dbReference type="Proteomes" id="UP000182658"/>
    </source>
</evidence>
<feature type="compositionally biased region" description="Basic and acidic residues" evidence="1">
    <location>
        <begin position="96"/>
        <end position="112"/>
    </location>
</feature>
<dbReference type="Proteomes" id="UP000182658">
    <property type="component" value="Unassembled WGS sequence"/>
</dbReference>
<name>A0A1J7JBU4_9PEZI</name>
<accession>A0A1J7JBU4</accession>
<feature type="compositionally biased region" description="Polar residues" evidence="1">
    <location>
        <begin position="47"/>
        <end position="59"/>
    </location>
</feature>
<organism evidence="2 3">
    <name type="scientific">Coniochaeta ligniaria NRRL 30616</name>
    <dbReference type="NCBI Taxonomy" id="1408157"/>
    <lineage>
        <taxon>Eukaryota</taxon>
        <taxon>Fungi</taxon>
        <taxon>Dikarya</taxon>
        <taxon>Ascomycota</taxon>
        <taxon>Pezizomycotina</taxon>
        <taxon>Sordariomycetes</taxon>
        <taxon>Sordariomycetidae</taxon>
        <taxon>Coniochaetales</taxon>
        <taxon>Coniochaetaceae</taxon>
        <taxon>Coniochaeta</taxon>
    </lineage>
</organism>
<reference evidence="2 3" key="1">
    <citation type="submission" date="2016-10" db="EMBL/GenBank/DDBJ databases">
        <title>Draft genome sequence of Coniochaeta ligniaria NRRL30616, a lignocellulolytic fungus for bioabatement of inhibitors in plant biomass hydrolysates.</title>
        <authorList>
            <consortium name="DOE Joint Genome Institute"/>
            <person name="Jimenez D.J."/>
            <person name="Hector R.E."/>
            <person name="Riley R."/>
            <person name="Sun H."/>
            <person name="Grigoriev I.V."/>
            <person name="Van Elsas J.D."/>
            <person name="Nichols N.N."/>
        </authorList>
    </citation>
    <scope>NUCLEOTIDE SEQUENCE [LARGE SCALE GENOMIC DNA]</scope>
    <source>
        <strain evidence="2 3">NRRL 30616</strain>
    </source>
</reference>
<protein>
    <submittedName>
        <fullName evidence="2">Uncharacterized protein</fullName>
    </submittedName>
</protein>